<name>A0A3M6H5L3_PSEAJ</name>
<dbReference type="EMBL" id="RBVA01000487">
    <property type="protein sequence ID" value="RMW00243.1"/>
    <property type="molecule type" value="Genomic_DNA"/>
</dbReference>
<evidence type="ECO:0000313" key="4">
    <source>
        <dbReference type="Proteomes" id="UP000271531"/>
    </source>
</evidence>
<evidence type="ECO:0000313" key="3">
    <source>
        <dbReference type="EMBL" id="RMW00243.1"/>
    </source>
</evidence>
<dbReference type="SUPFAM" id="SSF54980">
    <property type="entry name" value="EF-G C-terminal domain-like"/>
    <property type="match status" value="1"/>
</dbReference>
<dbReference type="SUPFAM" id="SSF54211">
    <property type="entry name" value="Ribosomal protein S5 domain 2-like"/>
    <property type="match status" value="1"/>
</dbReference>
<sequence>MLVIRWYGGIQLGTGGLARAYGGGANKCLQQAERLPLIQRSSFQLECSFSELALVKLRLAEVNGLLESENFTATGVQMAIAIGPEHVDTLQRQLADLSRGRIVLHKATTE</sequence>
<organism evidence="3 4">
    <name type="scientific">Pseudomonas amygdali pv. tabaci</name>
    <name type="common">Pseudomonas syringae pv. tabaci</name>
    <dbReference type="NCBI Taxonomy" id="322"/>
    <lineage>
        <taxon>Bacteria</taxon>
        <taxon>Pseudomonadati</taxon>
        <taxon>Pseudomonadota</taxon>
        <taxon>Gammaproteobacteria</taxon>
        <taxon>Pseudomonadales</taxon>
        <taxon>Pseudomonadaceae</taxon>
        <taxon>Pseudomonas</taxon>
        <taxon>Pseudomonas amygdali</taxon>
    </lineage>
</organism>
<evidence type="ECO:0000259" key="1">
    <source>
        <dbReference type="Pfam" id="PF01205"/>
    </source>
</evidence>
<evidence type="ECO:0000259" key="2">
    <source>
        <dbReference type="Pfam" id="PF09186"/>
    </source>
</evidence>
<proteinExistence type="predicted"/>
<dbReference type="Proteomes" id="UP000271531">
    <property type="component" value="Unassembled WGS sequence"/>
</dbReference>
<feature type="domain" description="UPF0029" evidence="2">
    <location>
        <begin position="45"/>
        <end position="101"/>
    </location>
</feature>
<dbReference type="GO" id="GO:0032561">
    <property type="term" value="F:guanyl ribonucleotide binding"/>
    <property type="evidence" value="ECO:0007669"/>
    <property type="project" value="UniProtKB-ARBA"/>
</dbReference>
<dbReference type="Pfam" id="PF01205">
    <property type="entry name" value="Impact_N"/>
    <property type="match status" value="1"/>
</dbReference>
<dbReference type="InterPro" id="IPR001498">
    <property type="entry name" value="Impact_N"/>
</dbReference>
<dbReference type="Pfam" id="PF09186">
    <property type="entry name" value="DUF1949"/>
    <property type="match status" value="1"/>
</dbReference>
<dbReference type="InterPro" id="IPR015269">
    <property type="entry name" value="UPF0029_Impact_C"/>
</dbReference>
<accession>A0A3M6H5L3</accession>
<reference evidence="3 4" key="1">
    <citation type="submission" date="2018-08" db="EMBL/GenBank/DDBJ databases">
        <title>Recombination of ecologically and evolutionarily significant loci maintains genetic cohesion in the Pseudomonas syringae species complex.</title>
        <authorList>
            <person name="Dillon M."/>
            <person name="Thakur S."/>
            <person name="Almeida R.N.D."/>
            <person name="Weir B.S."/>
            <person name="Guttman D.S."/>
        </authorList>
    </citation>
    <scope>NUCLEOTIDE SEQUENCE [LARGE SCALE GENOMIC DNA]</scope>
    <source>
        <strain evidence="3 4">ICMP 4525</strain>
    </source>
</reference>
<protein>
    <submittedName>
        <fullName evidence="3">Thymidylate synthase</fullName>
    </submittedName>
</protein>
<dbReference type="GO" id="GO:0043168">
    <property type="term" value="F:anion binding"/>
    <property type="evidence" value="ECO:0007669"/>
    <property type="project" value="UniProtKB-ARBA"/>
</dbReference>
<feature type="domain" description="Impact N-terminal" evidence="1">
    <location>
        <begin position="2"/>
        <end position="29"/>
    </location>
</feature>
<dbReference type="Gene3D" id="3.30.70.240">
    <property type="match status" value="1"/>
</dbReference>
<dbReference type="InterPro" id="IPR035647">
    <property type="entry name" value="EFG_III/V"/>
</dbReference>
<dbReference type="InterPro" id="IPR036956">
    <property type="entry name" value="Impact_N_sf"/>
</dbReference>
<dbReference type="InterPro" id="IPR020568">
    <property type="entry name" value="Ribosomal_Su5_D2-typ_SF"/>
</dbReference>
<gene>
    <name evidence="3" type="ORF">ALP03_00005</name>
</gene>
<dbReference type="AlphaFoldDB" id="A0A3M6H5L3"/>
<dbReference type="GO" id="GO:0017111">
    <property type="term" value="F:ribonucleoside triphosphate phosphatase activity"/>
    <property type="evidence" value="ECO:0007669"/>
    <property type="project" value="UniProtKB-ARBA"/>
</dbReference>
<comment type="caution">
    <text evidence="3">The sequence shown here is derived from an EMBL/GenBank/DDBJ whole genome shotgun (WGS) entry which is preliminary data.</text>
</comment>
<dbReference type="Gene3D" id="3.30.230.30">
    <property type="entry name" value="Impact, N-terminal domain"/>
    <property type="match status" value="1"/>
</dbReference>